<protein>
    <recommendedName>
        <fullName evidence="2">FCP1 homology domain-containing protein</fullName>
    </recommendedName>
</protein>
<dbReference type="AlphaFoldDB" id="A0ABD3HIP7"/>
<organism evidence="3 4">
    <name type="scientific">Riccia sorocarpa</name>
    <dbReference type="NCBI Taxonomy" id="122646"/>
    <lineage>
        <taxon>Eukaryota</taxon>
        <taxon>Viridiplantae</taxon>
        <taxon>Streptophyta</taxon>
        <taxon>Embryophyta</taxon>
        <taxon>Marchantiophyta</taxon>
        <taxon>Marchantiopsida</taxon>
        <taxon>Marchantiidae</taxon>
        <taxon>Marchantiales</taxon>
        <taxon>Ricciaceae</taxon>
        <taxon>Riccia</taxon>
    </lineage>
</organism>
<dbReference type="Gene3D" id="3.40.50.1000">
    <property type="entry name" value="HAD superfamily/HAD-like"/>
    <property type="match status" value="1"/>
</dbReference>
<dbReference type="Proteomes" id="UP001633002">
    <property type="component" value="Unassembled WGS sequence"/>
</dbReference>
<feature type="compositionally biased region" description="Polar residues" evidence="1">
    <location>
        <begin position="186"/>
        <end position="197"/>
    </location>
</feature>
<feature type="region of interest" description="Disordered" evidence="1">
    <location>
        <begin position="166"/>
        <end position="200"/>
    </location>
</feature>
<name>A0ABD3HIP7_9MARC</name>
<comment type="caution">
    <text evidence="3">The sequence shown here is derived from an EMBL/GenBank/DDBJ whole genome shotgun (WGS) entry which is preliminary data.</text>
</comment>
<dbReference type="SUPFAM" id="SSF56784">
    <property type="entry name" value="HAD-like"/>
    <property type="match status" value="1"/>
</dbReference>
<evidence type="ECO:0000259" key="2">
    <source>
        <dbReference type="PROSITE" id="PS50969"/>
    </source>
</evidence>
<keyword evidence="4" id="KW-1185">Reference proteome</keyword>
<accession>A0ABD3HIP7</accession>
<gene>
    <name evidence="3" type="ORF">R1sor_004432</name>
</gene>
<proteinExistence type="predicted"/>
<dbReference type="EMBL" id="JBJQOH010000003">
    <property type="protein sequence ID" value="KAL3690781.1"/>
    <property type="molecule type" value="Genomic_DNA"/>
</dbReference>
<evidence type="ECO:0000313" key="3">
    <source>
        <dbReference type="EMBL" id="KAL3690781.1"/>
    </source>
</evidence>
<dbReference type="InterPro" id="IPR036412">
    <property type="entry name" value="HAD-like_sf"/>
</dbReference>
<feature type="domain" description="FCP1 homology" evidence="2">
    <location>
        <begin position="1"/>
        <end position="109"/>
    </location>
</feature>
<dbReference type="InterPro" id="IPR023214">
    <property type="entry name" value="HAD_sf"/>
</dbReference>
<feature type="compositionally biased region" description="Polar residues" evidence="1">
    <location>
        <begin position="167"/>
        <end position="179"/>
    </location>
</feature>
<evidence type="ECO:0000313" key="4">
    <source>
        <dbReference type="Proteomes" id="UP001633002"/>
    </source>
</evidence>
<evidence type="ECO:0000256" key="1">
    <source>
        <dbReference type="SAM" id="MobiDB-lite"/>
    </source>
</evidence>
<dbReference type="InterPro" id="IPR004274">
    <property type="entry name" value="FCP1_dom"/>
</dbReference>
<dbReference type="Pfam" id="PF03031">
    <property type="entry name" value="NIF"/>
    <property type="match status" value="1"/>
</dbReference>
<sequence>MPLVDFTFGPLKSKLAFIWTNSQCTDTGLTHPEKDKPLVRKEVSKLWSGQHGLPWGKDVFGPSNTILIDDDPRKFVENPPNTGIVLKNFKVTNPEDDQLVKLQGYLELLAEAEDVQKYMELKPYEAFELEETNSVLDTPSEDFKLDDSDSLDFLITKALSLDLKVSDGSSSATLPPSSTRKVKAAVSSSPMHGSSQEVWRKDGRHTAKLPSTESGKNVSIKVYSYPKAVQISSSSKSDEASVSALPMHRPSKEVWMKVGRQTAKFPPKESGRNASIKVHSSTTDVIEAKSRAWWPKKL</sequence>
<reference evidence="3 4" key="1">
    <citation type="submission" date="2024-09" db="EMBL/GenBank/DDBJ databases">
        <title>Chromosome-scale assembly of Riccia sorocarpa.</title>
        <authorList>
            <person name="Paukszto L."/>
        </authorList>
    </citation>
    <scope>NUCLEOTIDE SEQUENCE [LARGE SCALE GENOMIC DNA]</scope>
    <source>
        <strain evidence="3">LP-2024</strain>
        <tissue evidence="3">Aerial parts of the thallus</tissue>
    </source>
</reference>
<dbReference type="PROSITE" id="PS50969">
    <property type="entry name" value="FCP1"/>
    <property type="match status" value="1"/>
</dbReference>